<dbReference type="EMBL" id="BMAV01000836">
    <property type="protein sequence ID" value="GFY38423.1"/>
    <property type="molecule type" value="Genomic_DNA"/>
</dbReference>
<organism evidence="1 2">
    <name type="scientific">Trichonephila inaurata madagascariensis</name>
    <dbReference type="NCBI Taxonomy" id="2747483"/>
    <lineage>
        <taxon>Eukaryota</taxon>
        <taxon>Metazoa</taxon>
        <taxon>Ecdysozoa</taxon>
        <taxon>Arthropoda</taxon>
        <taxon>Chelicerata</taxon>
        <taxon>Arachnida</taxon>
        <taxon>Araneae</taxon>
        <taxon>Araneomorphae</taxon>
        <taxon>Entelegynae</taxon>
        <taxon>Araneoidea</taxon>
        <taxon>Nephilidae</taxon>
        <taxon>Trichonephila</taxon>
        <taxon>Trichonephila inaurata</taxon>
    </lineage>
</organism>
<reference evidence="1" key="1">
    <citation type="submission" date="2020-08" db="EMBL/GenBank/DDBJ databases">
        <title>Multicomponent nature underlies the extraordinary mechanical properties of spider dragline silk.</title>
        <authorList>
            <person name="Kono N."/>
            <person name="Nakamura H."/>
            <person name="Mori M."/>
            <person name="Yoshida Y."/>
            <person name="Ohtoshi R."/>
            <person name="Malay A.D."/>
            <person name="Moran D.A.P."/>
            <person name="Tomita M."/>
            <person name="Numata K."/>
            <person name="Arakawa K."/>
        </authorList>
    </citation>
    <scope>NUCLEOTIDE SEQUENCE</scope>
</reference>
<evidence type="ECO:0000313" key="2">
    <source>
        <dbReference type="Proteomes" id="UP000886998"/>
    </source>
</evidence>
<gene>
    <name evidence="1" type="ORF">TNIN_255081</name>
</gene>
<dbReference type="AlphaFoldDB" id="A0A8X6WNI6"/>
<name>A0A8X6WNI6_9ARAC</name>
<keyword evidence="2" id="KW-1185">Reference proteome</keyword>
<protein>
    <submittedName>
        <fullName evidence="1">Uncharacterized protein</fullName>
    </submittedName>
</protein>
<dbReference type="Proteomes" id="UP000886998">
    <property type="component" value="Unassembled WGS sequence"/>
</dbReference>
<accession>A0A8X6WNI6</accession>
<evidence type="ECO:0000313" key="1">
    <source>
        <dbReference type="EMBL" id="GFY38423.1"/>
    </source>
</evidence>
<sequence length="85" mass="9858">MIAPTKNPAKLEVPSVVIRFLNAQNFQPNETFQRLRHVTQNSRYRMSSSKVFLTTMRDLIYQNKHSENFNTSSEKFLDILLSAPA</sequence>
<comment type="caution">
    <text evidence="1">The sequence shown here is derived from an EMBL/GenBank/DDBJ whole genome shotgun (WGS) entry which is preliminary data.</text>
</comment>
<proteinExistence type="predicted"/>